<dbReference type="NCBIfam" id="TIGR02549">
    <property type="entry name" value="CRISPR_DxTHG"/>
    <property type="match status" value="1"/>
</dbReference>
<dbReference type="STRING" id="879212.DespoDRAFT_02568"/>
<protein>
    <submittedName>
        <fullName evidence="1">CRISPR-associated protein, TM1812 family</fullName>
    </submittedName>
</protein>
<evidence type="ECO:0000313" key="2">
    <source>
        <dbReference type="Proteomes" id="UP000005778"/>
    </source>
</evidence>
<dbReference type="eggNOG" id="COG1517">
    <property type="taxonomic scope" value="Bacteria"/>
</dbReference>
<proteinExistence type="predicted"/>
<keyword evidence="2" id="KW-1185">Reference proteome</keyword>
<dbReference type="RefSeq" id="WP_004073964.1">
    <property type="nucleotide sequence ID" value="NZ_CM001488.1"/>
</dbReference>
<name>I5B4K0_9BACT</name>
<reference evidence="1 2" key="1">
    <citation type="submission" date="2011-09" db="EMBL/GenBank/DDBJ databases">
        <authorList>
            <consortium name="US DOE Joint Genome Institute (JGI-PGF)"/>
            <person name="Lucas S."/>
            <person name="Han J."/>
            <person name="Lapidus A."/>
            <person name="Cheng J.-F."/>
            <person name="Goodwin L."/>
            <person name="Pitluck S."/>
            <person name="Peters L."/>
            <person name="Land M.L."/>
            <person name="Hauser L."/>
            <person name="Orellana R."/>
            <person name="Lovley D."/>
            <person name="Woyke T.J."/>
        </authorList>
    </citation>
    <scope>NUCLEOTIDE SEQUENCE [LARGE SCALE GENOMIC DNA]</scope>
    <source>
        <strain evidence="1 2">2ac9</strain>
    </source>
</reference>
<dbReference type="NCBIfam" id="TIGR02221">
    <property type="entry name" value="cas_TM1812"/>
    <property type="match status" value="1"/>
</dbReference>
<dbReference type="OrthoDB" id="9777703at2"/>
<dbReference type="InterPro" id="IPR011742">
    <property type="entry name" value="CRISPR-assoc_prot_TM1812"/>
</dbReference>
<reference evidence="1 2" key="2">
    <citation type="submission" date="2012-02" db="EMBL/GenBank/DDBJ databases">
        <title>Improved High-Quality Draft sequence of Desulfobacter postgatei 2ac9.</title>
        <authorList>
            <consortium name="US DOE Joint Genome Institute"/>
            <person name="Lucas S."/>
            <person name="Han J."/>
            <person name="Lapidus A."/>
            <person name="Cheng J.-F."/>
            <person name="Goodwin L."/>
            <person name="Pitluck S."/>
            <person name="Peters L."/>
            <person name="Ovchinnikova G."/>
            <person name="Held B."/>
            <person name="Detter J.C."/>
            <person name="Han C."/>
            <person name="Tapia R."/>
            <person name="Land M."/>
            <person name="Hauser L."/>
            <person name="Kyrpides N."/>
            <person name="Ivanova N."/>
            <person name="Pagani I."/>
            <person name="Orellana R."/>
            <person name="Lovley D."/>
            <person name="Woyke T."/>
        </authorList>
    </citation>
    <scope>NUCLEOTIDE SEQUENCE [LARGE SCALE GENOMIC DNA]</scope>
    <source>
        <strain evidence="1 2">2ac9</strain>
    </source>
</reference>
<dbReference type="InterPro" id="IPR013383">
    <property type="entry name" value="CRISPR-assoc_prot_DxTHG_CS"/>
</dbReference>
<sequence length="458" mass="52425">MGKIFISFLGRNNYKYCNYYFNDDESDVVKDVRFVQEALLKRHCSSWGKDDRALIFLTPEAEDCNWQENKIEEKLPHGLDYSLSQLGLSLSIEPIKDIPMGYNESEVWELFDLIIEKINEGDEIYLDITHGFRSLPMLGLVLVNYLKVTKNISVGGIYYGAFEKLGPSHEIDKIPMEKRNAPVLDLTSFHILQDWVMGADNFINYGITGKIEQVISEEIKTTLKETKGQDPKAAALKQFNNQLKEIPAGFQTVRGKEIIEGTSIQNLKEQINNIKLFKQNAPLRNILDKISRKLAGFKKDDVKNGFLGVQWCIDHGMIQQGITLLQENTITWVLTALKRNYTGPLNLDYTDKEMRTLVSQSFHILGRGDRITKEGWKDPSKSYPDDATYIQNFIKTTGLLSAYASLSEYRNDINHGGVTNTPSKGHKFKQVLEKSYLELMKKITTYESVRQERTQQHG</sequence>
<dbReference type="EMBL" id="CM001488">
    <property type="protein sequence ID" value="EIM64413.1"/>
    <property type="molecule type" value="Genomic_DNA"/>
</dbReference>
<dbReference type="AlphaFoldDB" id="I5B4K0"/>
<organism evidence="1 2">
    <name type="scientific">Desulfobacter postgatei 2ac9</name>
    <dbReference type="NCBI Taxonomy" id="879212"/>
    <lineage>
        <taxon>Bacteria</taxon>
        <taxon>Pseudomonadati</taxon>
        <taxon>Thermodesulfobacteriota</taxon>
        <taxon>Desulfobacteria</taxon>
        <taxon>Desulfobacterales</taxon>
        <taxon>Desulfobacteraceae</taxon>
        <taxon>Desulfobacter</taxon>
    </lineage>
</organism>
<evidence type="ECO:0000313" key="1">
    <source>
        <dbReference type="EMBL" id="EIM64413.1"/>
    </source>
</evidence>
<dbReference type="Proteomes" id="UP000005778">
    <property type="component" value="Chromosome"/>
</dbReference>
<accession>I5B4K0</accession>
<dbReference type="HOGENOM" id="CLU_025124_0_0_7"/>
<dbReference type="SUPFAM" id="SSF160980">
    <property type="entry name" value="SSO1389-like"/>
    <property type="match status" value="1"/>
</dbReference>
<dbReference type="CDD" id="cd09732">
    <property type="entry name" value="Csx1_III-U"/>
    <property type="match status" value="1"/>
</dbReference>
<gene>
    <name evidence="1" type="ORF">DespoDRAFT_02568</name>
</gene>